<protein>
    <submittedName>
        <fullName evidence="1">Uncharacterized protein</fullName>
    </submittedName>
</protein>
<dbReference type="AlphaFoldDB" id="A0A414IZD7"/>
<evidence type="ECO:0000313" key="1">
    <source>
        <dbReference type="EMBL" id="RHE35701.1"/>
    </source>
</evidence>
<dbReference type="EMBL" id="QSKF01000032">
    <property type="protein sequence ID" value="RHE35701.1"/>
    <property type="molecule type" value="Genomic_DNA"/>
</dbReference>
<organism evidence="1 2">
    <name type="scientific">Blautia obeum</name>
    <dbReference type="NCBI Taxonomy" id="40520"/>
    <lineage>
        <taxon>Bacteria</taxon>
        <taxon>Bacillati</taxon>
        <taxon>Bacillota</taxon>
        <taxon>Clostridia</taxon>
        <taxon>Lachnospirales</taxon>
        <taxon>Lachnospiraceae</taxon>
        <taxon>Blautia</taxon>
    </lineage>
</organism>
<name>A0A414IZD7_9FIRM</name>
<sequence length="69" mass="7964">MNTVLMMRGVFNESQAFLQFKKEMKLDLIPVLIVRVEKIMIEGHLLFICQQDNLIACGHPVEQKETCIS</sequence>
<reference evidence="1 2" key="1">
    <citation type="submission" date="2018-08" db="EMBL/GenBank/DDBJ databases">
        <title>A genome reference for cultivated species of the human gut microbiota.</title>
        <authorList>
            <person name="Zou Y."/>
            <person name="Xue W."/>
            <person name="Luo G."/>
        </authorList>
    </citation>
    <scope>NUCLEOTIDE SEQUENCE [LARGE SCALE GENOMIC DNA]</scope>
    <source>
        <strain evidence="1 2">AM28-23</strain>
    </source>
</reference>
<proteinExistence type="predicted"/>
<gene>
    <name evidence="1" type="ORF">DW740_17575</name>
</gene>
<comment type="caution">
    <text evidence="1">The sequence shown here is derived from an EMBL/GenBank/DDBJ whole genome shotgun (WGS) entry which is preliminary data.</text>
</comment>
<evidence type="ECO:0000313" key="2">
    <source>
        <dbReference type="Proteomes" id="UP000283745"/>
    </source>
</evidence>
<dbReference type="Proteomes" id="UP000283745">
    <property type="component" value="Unassembled WGS sequence"/>
</dbReference>
<accession>A0A414IZD7</accession>